<feature type="domain" description="NuBaID C-terminal" evidence="8">
    <location>
        <begin position="384"/>
        <end position="486"/>
    </location>
</feature>
<name>A0A553I297_9PEZI</name>
<dbReference type="InterPro" id="IPR012935">
    <property type="entry name" value="NuBaID_N"/>
</dbReference>
<evidence type="ECO:0000313" key="10">
    <source>
        <dbReference type="Proteomes" id="UP000319160"/>
    </source>
</evidence>
<comment type="subcellular location">
    <subcellularLocation>
        <location evidence="1">Nucleus</location>
    </subcellularLocation>
</comment>
<evidence type="ECO:0000256" key="6">
    <source>
        <dbReference type="SAM" id="MobiDB-lite"/>
    </source>
</evidence>
<evidence type="ECO:0000256" key="4">
    <source>
        <dbReference type="ARBA" id="ARBA00022833"/>
    </source>
</evidence>
<dbReference type="GO" id="GO:0005634">
    <property type="term" value="C:nucleus"/>
    <property type="evidence" value="ECO:0007669"/>
    <property type="project" value="UniProtKB-SubCell"/>
</dbReference>
<dbReference type="InterPro" id="IPR013909">
    <property type="entry name" value="NuBaID_C"/>
</dbReference>
<evidence type="ECO:0000256" key="1">
    <source>
        <dbReference type="ARBA" id="ARBA00004123"/>
    </source>
</evidence>
<reference evidence="10" key="1">
    <citation type="submission" date="2019-06" db="EMBL/GenBank/DDBJ databases">
        <title>Draft genome sequence of the griseofulvin-producing fungus Xylaria cubensis strain G536.</title>
        <authorList>
            <person name="Mead M.E."/>
            <person name="Raja H.A."/>
            <person name="Steenwyk J.L."/>
            <person name="Knowles S.L."/>
            <person name="Oberlies N.H."/>
            <person name="Rokas A."/>
        </authorList>
    </citation>
    <scope>NUCLEOTIDE SEQUENCE [LARGE SCALE GENOMIC DNA]</scope>
    <source>
        <strain evidence="10">G536</strain>
    </source>
</reference>
<evidence type="ECO:0000259" key="7">
    <source>
        <dbReference type="Pfam" id="PF07967"/>
    </source>
</evidence>
<dbReference type="EMBL" id="VFLP01000023">
    <property type="protein sequence ID" value="TRX94322.1"/>
    <property type="molecule type" value="Genomic_DNA"/>
</dbReference>
<accession>A0A553I297</accession>
<dbReference type="Pfam" id="PF08600">
    <property type="entry name" value="NuBaID_C"/>
    <property type="match status" value="1"/>
</dbReference>
<dbReference type="Pfam" id="PF07967">
    <property type="entry name" value="zf-C3HC"/>
    <property type="match status" value="1"/>
</dbReference>
<keyword evidence="5" id="KW-0539">Nucleus</keyword>
<protein>
    <recommendedName>
        <fullName evidence="11">C3HC-type domain-containing protein</fullName>
    </recommendedName>
</protein>
<feature type="compositionally biased region" description="Basic and acidic residues" evidence="6">
    <location>
        <begin position="106"/>
        <end position="115"/>
    </location>
</feature>
<feature type="region of interest" description="Disordered" evidence="6">
    <location>
        <begin position="490"/>
        <end position="598"/>
    </location>
</feature>
<gene>
    <name evidence="9" type="ORF">FHL15_004789</name>
</gene>
<keyword evidence="2" id="KW-0479">Metal-binding</keyword>
<evidence type="ECO:0000259" key="8">
    <source>
        <dbReference type="Pfam" id="PF08600"/>
    </source>
</evidence>
<dbReference type="GO" id="GO:0008270">
    <property type="term" value="F:zinc ion binding"/>
    <property type="evidence" value="ECO:0007669"/>
    <property type="project" value="UniProtKB-KW"/>
</dbReference>
<evidence type="ECO:0000256" key="3">
    <source>
        <dbReference type="ARBA" id="ARBA00022771"/>
    </source>
</evidence>
<feature type="compositionally biased region" description="Polar residues" evidence="6">
    <location>
        <begin position="121"/>
        <end position="148"/>
    </location>
</feature>
<dbReference type="PANTHER" id="PTHR15835">
    <property type="entry name" value="NUCLEAR-INTERACTING PARTNER OF ALK"/>
    <property type="match status" value="1"/>
</dbReference>
<dbReference type="PANTHER" id="PTHR15835:SF6">
    <property type="entry name" value="ZINC FINGER C3HC-TYPE PROTEIN 1"/>
    <property type="match status" value="1"/>
</dbReference>
<dbReference type="STRING" id="2512241.A0A553I297"/>
<evidence type="ECO:0000256" key="2">
    <source>
        <dbReference type="ARBA" id="ARBA00022723"/>
    </source>
</evidence>
<evidence type="ECO:0000256" key="5">
    <source>
        <dbReference type="ARBA" id="ARBA00023242"/>
    </source>
</evidence>
<keyword evidence="3" id="KW-0863">Zinc-finger</keyword>
<evidence type="ECO:0008006" key="11">
    <source>
        <dbReference type="Google" id="ProtNLM"/>
    </source>
</evidence>
<dbReference type="OrthoDB" id="2592092at2759"/>
<feature type="domain" description="C3HC-type" evidence="7">
    <location>
        <begin position="206"/>
        <end position="343"/>
    </location>
</feature>
<feature type="compositionally biased region" description="Basic and acidic residues" evidence="6">
    <location>
        <begin position="537"/>
        <end position="549"/>
    </location>
</feature>
<organism evidence="9 10">
    <name type="scientific">Xylaria flabelliformis</name>
    <dbReference type="NCBI Taxonomy" id="2512241"/>
    <lineage>
        <taxon>Eukaryota</taxon>
        <taxon>Fungi</taxon>
        <taxon>Dikarya</taxon>
        <taxon>Ascomycota</taxon>
        <taxon>Pezizomycotina</taxon>
        <taxon>Sordariomycetes</taxon>
        <taxon>Xylariomycetidae</taxon>
        <taxon>Xylariales</taxon>
        <taxon>Xylariaceae</taxon>
        <taxon>Xylaria</taxon>
    </lineage>
</organism>
<dbReference type="AlphaFoldDB" id="A0A553I297"/>
<keyword evidence="4" id="KW-0862">Zinc</keyword>
<comment type="caution">
    <text evidence="9">The sequence shown here is derived from an EMBL/GenBank/DDBJ whole genome shotgun (WGS) entry which is preliminary data.</text>
</comment>
<proteinExistence type="predicted"/>
<sequence length="598" mass="66547">MSLDLDNAVNCKTVRRSLSRRIVSALRDHIPFAKERPTLGARPSGPSLRTTFRYHPSIHPYTPHTNEHGVTLIFNSTLTMNATKRKFNTLIQGIGARSPQVSNLDDDGHASKLDEAGSPSPLRQLSKSISTPDASIRTTMPAFSTPSPSAELLSKRRRVGALEVTSPSPKTGTTKVSNVVLKKWTSSTNSSTAQKDAWSEPPRYCPSDRNELIRRLGTFQELTEWTPKPDQVNEIEWAKRGWVCQGKERVRCTLCHKELVVKTNTRTVDGKQVPVIAGSDVEQGLAKRFAELIIEAHEEDCLWKKHGCDDSLLRLPLAVPKAALSSLRERYDDLCTRPSFLPYFFNLRLPPTFDLQAAKSQLPPTFFTEPPPPSTNPSVPNDVALVLALTGWQGLTHPKIGAVPNSATCGTCLRRLGLWMFKSKEVDEATSEVIVPAPMDHLDPIREHRFFCPWRNATVQQNPGAKTKDTKTAWEVLAQTLKNNAYLRQEAEKSTRRTPFHRPAASVPGTPSRNRKQDGEGEIPATPDKPEDEEEDMAARDAKDKERWAKLRRVKSLFDTKGRRKSQRALSRPGTATSPAPTAHSRHESVAGTPSKKV</sequence>
<feature type="region of interest" description="Disordered" evidence="6">
    <location>
        <begin position="98"/>
        <end position="152"/>
    </location>
</feature>
<dbReference type="Proteomes" id="UP000319160">
    <property type="component" value="Unassembled WGS sequence"/>
</dbReference>
<keyword evidence="10" id="KW-1185">Reference proteome</keyword>
<evidence type="ECO:0000313" key="9">
    <source>
        <dbReference type="EMBL" id="TRX94322.1"/>
    </source>
</evidence>